<proteinExistence type="predicted"/>
<dbReference type="Gene3D" id="3.30.1380.10">
    <property type="match status" value="1"/>
</dbReference>
<accession>A0A0J8VR00</accession>
<protein>
    <submittedName>
        <fullName evidence="2">Serine/threonine protein kinase</fullName>
    </submittedName>
</protein>
<evidence type="ECO:0000313" key="3">
    <source>
        <dbReference type="Proteomes" id="UP000037315"/>
    </source>
</evidence>
<evidence type="ECO:0000259" key="1">
    <source>
        <dbReference type="Pfam" id="PF08291"/>
    </source>
</evidence>
<dbReference type="Proteomes" id="UP000037315">
    <property type="component" value="Unassembled WGS sequence"/>
</dbReference>
<dbReference type="InterPro" id="IPR009045">
    <property type="entry name" value="Zn_M74/Hedgehog-like"/>
</dbReference>
<organism evidence="2 3">
    <name type="scientific">Franconibacter pulveris</name>
    <dbReference type="NCBI Taxonomy" id="435910"/>
    <lineage>
        <taxon>Bacteria</taxon>
        <taxon>Pseudomonadati</taxon>
        <taxon>Pseudomonadota</taxon>
        <taxon>Gammaproteobacteria</taxon>
        <taxon>Enterobacterales</taxon>
        <taxon>Enterobacteriaceae</taxon>
        <taxon>Franconibacter</taxon>
    </lineage>
</organism>
<dbReference type="OrthoDB" id="5242612at2"/>
<reference evidence="2 3" key="1">
    <citation type="submission" date="2015-06" db="EMBL/GenBank/DDBJ databases">
        <title>Genome sequencing of Cronobacter sp. strain DJ34 isolated from petroleum contaminated sludge of Duliajan Oil Fields, Assam, India.</title>
        <authorList>
            <person name="Pal S."/>
            <person name="Banerjee T.D."/>
            <person name="Roy A."/>
            <person name="Sar P."/>
            <person name="Kazy S.K."/>
        </authorList>
    </citation>
    <scope>NUCLEOTIDE SEQUENCE [LARGE SCALE GENOMIC DNA]</scope>
    <source>
        <strain evidence="2 3">DJ34</strain>
    </source>
</reference>
<comment type="caution">
    <text evidence="2">The sequence shown here is derived from an EMBL/GenBank/DDBJ whole genome shotgun (WGS) entry which is preliminary data.</text>
</comment>
<feature type="domain" description="Peptidase M15A C-terminal" evidence="1">
    <location>
        <begin position="7"/>
        <end position="108"/>
    </location>
</feature>
<dbReference type="Pfam" id="PF08291">
    <property type="entry name" value="Peptidase_M15_3"/>
    <property type="match status" value="1"/>
</dbReference>
<dbReference type="SUPFAM" id="SSF55166">
    <property type="entry name" value="Hedgehog/DD-peptidase"/>
    <property type="match status" value="1"/>
</dbReference>
<name>A0A0J8VR00_9ENTR</name>
<gene>
    <name evidence="2" type="ORF">ACH50_03565</name>
</gene>
<dbReference type="InterPro" id="IPR013230">
    <property type="entry name" value="Peptidase_M15A_C"/>
</dbReference>
<keyword evidence="2" id="KW-0723">Serine/threonine-protein kinase</keyword>
<sequence>MGDLSLHFSRREFACHCGCGFDAVSPELIEILEQARRYFASPIVINSGCRCAQHNNAVGGTPGSQHRLGTAADIVVANTPAAIVADYFEKTYPNQYGIGRYKTFTHIDVRKNSARWS</sequence>
<dbReference type="GO" id="GO:0004674">
    <property type="term" value="F:protein serine/threonine kinase activity"/>
    <property type="evidence" value="ECO:0007669"/>
    <property type="project" value="UniProtKB-KW"/>
</dbReference>
<keyword evidence="2" id="KW-0808">Transferase</keyword>
<dbReference type="STRING" id="1121863.GCA_000621185_02865"/>
<keyword evidence="3" id="KW-1185">Reference proteome</keyword>
<dbReference type="EMBL" id="LFEJ01000004">
    <property type="protein sequence ID" value="KMV35928.1"/>
    <property type="molecule type" value="Genomic_DNA"/>
</dbReference>
<evidence type="ECO:0000313" key="2">
    <source>
        <dbReference type="EMBL" id="KMV35928.1"/>
    </source>
</evidence>
<keyword evidence="2" id="KW-0418">Kinase</keyword>
<dbReference type="AlphaFoldDB" id="A0A0J8VR00"/>
<dbReference type="PATRIC" id="fig|1656095.3.peg.2806"/>